<protein>
    <submittedName>
        <fullName evidence="2">Uncharacterized protein</fullName>
    </submittedName>
</protein>
<evidence type="ECO:0000256" key="1">
    <source>
        <dbReference type="SAM" id="SignalP"/>
    </source>
</evidence>
<gene>
    <name evidence="2" type="ORF">PMACD_LOCUS8087</name>
</gene>
<reference evidence="2" key="1">
    <citation type="submission" date="2021-02" db="EMBL/GenBank/DDBJ databases">
        <authorList>
            <person name="Steward A R."/>
        </authorList>
    </citation>
    <scope>NUCLEOTIDE SEQUENCE</scope>
</reference>
<keyword evidence="1" id="KW-0732">Signal</keyword>
<evidence type="ECO:0000313" key="2">
    <source>
        <dbReference type="EMBL" id="CAF4863151.1"/>
    </source>
</evidence>
<dbReference type="OrthoDB" id="7445308at2759"/>
<comment type="caution">
    <text evidence="2">The sequence shown here is derived from an EMBL/GenBank/DDBJ whole genome shotgun (WGS) entry which is preliminary data.</text>
</comment>
<sequence>MALRCVVAFLAVTCTQALNQYQNEYGNFQNNHGFRQPQFPSITMPPIKPIVFPTFPTFSPEDIINQRGGPGVNYNGVAISSSSFTNVGQDGKVQRGGGTKIITNRNGVIEEHTYPDDDSNINIFPRPNIPKFPVLPQIKLPLPLLPVPPFPQIKVPFLPLPPVPKIDPIVIPKYRPGPNEEFRGRSIVSYRHSSNINGERSGGGVDTIINNDNGRVDKKTYKYGDLNDEY</sequence>
<keyword evidence="3" id="KW-1185">Reference proteome</keyword>
<dbReference type="AlphaFoldDB" id="A0A821SPD3"/>
<dbReference type="Proteomes" id="UP000663880">
    <property type="component" value="Unassembled WGS sequence"/>
</dbReference>
<proteinExistence type="predicted"/>
<dbReference type="EMBL" id="CAJOBZ010000020">
    <property type="protein sequence ID" value="CAF4863151.1"/>
    <property type="molecule type" value="Genomic_DNA"/>
</dbReference>
<feature type="chain" id="PRO_5032332293" evidence="1">
    <location>
        <begin position="18"/>
        <end position="230"/>
    </location>
</feature>
<evidence type="ECO:0000313" key="3">
    <source>
        <dbReference type="Proteomes" id="UP000663880"/>
    </source>
</evidence>
<name>A0A821SPD3_9NEOP</name>
<accession>A0A821SPD3</accession>
<organism evidence="2 3">
    <name type="scientific">Pieris macdunnoughi</name>
    <dbReference type="NCBI Taxonomy" id="345717"/>
    <lineage>
        <taxon>Eukaryota</taxon>
        <taxon>Metazoa</taxon>
        <taxon>Ecdysozoa</taxon>
        <taxon>Arthropoda</taxon>
        <taxon>Hexapoda</taxon>
        <taxon>Insecta</taxon>
        <taxon>Pterygota</taxon>
        <taxon>Neoptera</taxon>
        <taxon>Endopterygota</taxon>
        <taxon>Lepidoptera</taxon>
        <taxon>Glossata</taxon>
        <taxon>Ditrysia</taxon>
        <taxon>Papilionoidea</taxon>
        <taxon>Pieridae</taxon>
        <taxon>Pierinae</taxon>
        <taxon>Pieris</taxon>
    </lineage>
</organism>
<feature type="signal peptide" evidence="1">
    <location>
        <begin position="1"/>
        <end position="17"/>
    </location>
</feature>